<organism evidence="2">
    <name type="scientific">candidate division WWE3 bacterium</name>
    <dbReference type="NCBI Taxonomy" id="2053526"/>
    <lineage>
        <taxon>Bacteria</taxon>
        <taxon>Katanobacteria</taxon>
    </lineage>
</organism>
<feature type="transmembrane region" description="Helical" evidence="1">
    <location>
        <begin position="9"/>
        <end position="29"/>
    </location>
</feature>
<reference evidence="2" key="1">
    <citation type="journal article" date="2020" name="mSystems">
        <title>Genome- and Community-Level Interaction Insights into Carbon Utilization and Element Cycling Functions of Hydrothermarchaeota in Hydrothermal Sediment.</title>
        <authorList>
            <person name="Zhou Z."/>
            <person name="Liu Y."/>
            <person name="Xu W."/>
            <person name="Pan J."/>
            <person name="Luo Z.H."/>
            <person name="Li M."/>
        </authorList>
    </citation>
    <scope>NUCLEOTIDE SEQUENCE [LARGE SCALE GENOMIC DNA]</scope>
    <source>
        <strain evidence="2">HyVt-365</strain>
    </source>
</reference>
<keyword evidence="1" id="KW-1133">Transmembrane helix</keyword>
<keyword evidence="1" id="KW-0812">Transmembrane</keyword>
<dbReference type="AlphaFoldDB" id="A0A7C1NKJ3"/>
<protein>
    <submittedName>
        <fullName evidence="2">Uncharacterized protein</fullName>
    </submittedName>
</protein>
<evidence type="ECO:0000256" key="1">
    <source>
        <dbReference type="SAM" id="Phobius"/>
    </source>
</evidence>
<keyword evidence="1" id="KW-0472">Membrane</keyword>
<name>A0A7C1NKJ3_UNCKA</name>
<gene>
    <name evidence="2" type="ORF">ENI09_01940</name>
</gene>
<dbReference type="Proteomes" id="UP000885744">
    <property type="component" value="Unassembled WGS sequence"/>
</dbReference>
<dbReference type="EMBL" id="DRHH01000083">
    <property type="protein sequence ID" value="HEB14150.1"/>
    <property type="molecule type" value="Genomic_DNA"/>
</dbReference>
<proteinExistence type="predicted"/>
<feature type="transmembrane region" description="Helical" evidence="1">
    <location>
        <begin position="96"/>
        <end position="118"/>
    </location>
</feature>
<evidence type="ECO:0000313" key="2">
    <source>
        <dbReference type="EMBL" id="HEB14150.1"/>
    </source>
</evidence>
<sequence length="167" mass="18918">MRRLLGRGAVFAWVLVYLFTINTPISIMLIPVLGIFWTITATFTVVSLWGITFYLLLRKDDDLQKVKDLLKKLRGKDGGIKGRVLRRMPRFEDEPVLPVFWILVGFVVFGALGGVPIVKLTYREERLFKVLVVILAGCALNVLVWVGLVYGPPLLVVRRFILTFLSG</sequence>
<feature type="transmembrane region" description="Helical" evidence="1">
    <location>
        <begin position="130"/>
        <end position="150"/>
    </location>
</feature>
<feature type="transmembrane region" description="Helical" evidence="1">
    <location>
        <begin position="35"/>
        <end position="57"/>
    </location>
</feature>
<accession>A0A7C1NKJ3</accession>
<comment type="caution">
    <text evidence="2">The sequence shown here is derived from an EMBL/GenBank/DDBJ whole genome shotgun (WGS) entry which is preliminary data.</text>
</comment>